<evidence type="ECO:0000313" key="3">
    <source>
        <dbReference type="Proteomes" id="UP000000925"/>
    </source>
</evidence>
<dbReference type="AlphaFoldDB" id="D5EJY0"/>
<accession>D5EJY0</accession>
<gene>
    <name evidence="2" type="ordered locus">Caka_1710</name>
</gene>
<dbReference type="KEGG" id="caa:Caka_1710"/>
<dbReference type="EMBL" id="CP001998">
    <property type="protein sequence ID" value="ADE54729.1"/>
    <property type="molecule type" value="Genomic_DNA"/>
</dbReference>
<dbReference type="HOGENOM" id="CLU_1445381_0_0_0"/>
<evidence type="ECO:0000256" key="1">
    <source>
        <dbReference type="SAM" id="Coils"/>
    </source>
</evidence>
<proteinExistence type="predicted"/>
<organism evidence="2 3">
    <name type="scientific">Coraliomargarita akajimensis (strain DSM 45221 / IAM 15411 / JCM 23193 / KCTC 12865 / 04OKA010-24)</name>
    <dbReference type="NCBI Taxonomy" id="583355"/>
    <lineage>
        <taxon>Bacteria</taxon>
        <taxon>Pseudomonadati</taxon>
        <taxon>Verrucomicrobiota</taxon>
        <taxon>Opitutia</taxon>
        <taxon>Puniceicoccales</taxon>
        <taxon>Coraliomargaritaceae</taxon>
        <taxon>Coraliomargarita</taxon>
    </lineage>
</organism>
<keyword evidence="3" id="KW-1185">Reference proteome</keyword>
<protein>
    <submittedName>
        <fullName evidence="2">Uncharacterized protein</fullName>
    </submittedName>
</protein>
<feature type="coiled-coil region" evidence="1">
    <location>
        <begin position="134"/>
        <end position="184"/>
    </location>
</feature>
<dbReference type="Proteomes" id="UP000000925">
    <property type="component" value="Chromosome"/>
</dbReference>
<reference evidence="2 3" key="1">
    <citation type="journal article" date="2010" name="Stand. Genomic Sci.">
        <title>Complete genome sequence of Coraliomargarita akajimensis type strain (04OKA010-24).</title>
        <authorList>
            <person name="Mavromatis K."/>
            <person name="Abt B."/>
            <person name="Brambilla E."/>
            <person name="Lapidus A."/>
            <person name="Copeland A."/>
            <person name="Deshpande S."/>
            <person name="Nolan M."/>
            <person name="Lucas S."/>
            <person name="Tice H."/>
            <person name="Cheng J.F."/>
            <person name="Han C."/>
            <person name="Detter J.C."/>
            <person name="Woyke T."/>
            <person name="Goodwin L."/>
            <person name="Pitluck S."/>
            <person name="Held B."/>
            <person name="Brettin T."/>
            <person name="Tapia R."/>
            <person name="Ivanova N."/>
            <person name="Mikhailova N."/>
            <person name="Pati A."/>
            <person name="Liolios K."/>
            <person name="Chen A."/>
            <person name="Palaniappan K."/>
            <person name="Land M."/>
            <person name="Hauser L."/>
            <person name="Chang Y.J."/>
            <person name="Jeffries C.D."/>
            <person name="Rohde M."/>
            <person name="Goker M."/>
            <person name="Bristow J."/>
            <person name="Eisen J.A."/>
            <person name="Markowitz V."/>
            <person name="Hugenholtz P."/>
            <person name="Klenk H.P."/>
            <person name="Kyrpides N.C."/>
        </authorList>
    </citation>
    <scope>NUCLEOTIDE SEQUENCE [LARGE SCALE GENOMIC DNA]</scope>
    <source>
        <strain evidence="3">DSM 45221 / IAM 15411 / JCM 23193 / KCTC 12865</strain>
    </source>
</reference>
<sequence length="187" mass="20825">MLMHMRNLFLSLIFFGAAIYVGSILFDRFSASDANGAEETLSPVGEGSDAILSYPADLTLEHKDGRRIDVTLVGRSSDTIQFQRAGDGRMFEFPIADLTKRSQGDVRGFPVSGYTSTRASSGTESVSSVQALHEQNLKKRIAQIDAECVQLEQGYRASHSTVERRTLMRKYEDLQRERQGLQEDLAN</sequence>
<name>D5EJY0_CORAD</name>
<dbReference type="STRING" id="583355.Caka_1710"/>
<evidence type="ECO:0000313" key="2">
    <source>
        <dbReference type="EMBL" id="ADE54729.1"/>
    </source>
</evidence>
<keyword evidence="1" id="KW-0175">Coiled coil</keyword>